<accession>A0A5J5IGP7</accession>
<gene>
    <name evidence="2" type="ORF">FW778_13410</name>
</gene>
<keyword evidence="1" id="KW-0732">Signal</keyword>
<dbReference type="RefSeq" id="WP_150415272.1">
    <property type="nucleotide sequence ID" value="NZ_VYQF01000003.1"/>
</dbReference>
<evidence type="ECO:0000256" key="1">
    <source>
        <dbReference type="SAM" id="SignalP"/>
    </source>
</evidence>
<keyword evidence="3" id="KW-1185">Reference proteome</keyword>
<organism evidence="2 3">
    <name type="scientific">Ginsengibacter hankyongi</name>
    <dbReference type="NCBI Taxonomy" id="2607284"/>
    <lineage>
        <taxon>Bacteria</taxon>
        <taxon>Pseudomonadati</taxon>
        <taxon>Bacteroidota</taxon>
        <taxon>Chitinophagia</taxon>
        <taxon>Chitinophagales</taxon>
        <taxon>Chitinophagaceae</taxon>
        <taxon>Ginsengibacter</taxon>
    </lineage>
</organism>
<sequence length="145" mass="16753">MKNYKTVLCILCFFACSTGFSQSRDTLIQLYNTQTIYHYGNKYIKGNQKLSYQDLRLEFTAPETREMYKKSKRRLIISRAFNVASLAIIITSVFTKTNVTGSIEFAASTGVLGLAGIYYQTQSSKFVERALWERNREVLDERFSH</sequence>
<feature type="chain" id="PRO_5023913519" description="DUF4231 domain-containing protein" evidence="1">
    <location>
        <begin position="24"/>
        <end position="145"/>
    </location>
</feature>
<dbReference type="AlphaFoldDB" id="A0A5J5IGP7"/>
<evidence type="ECO:0000313" key="3">
    <source>
        <dbReference type="Proteomes" id="UP000326903"/>
    </source>
</evidence>
<dbReference type="EMBL" id="VYQF01000003">
    <property type="protein sequence ID" value="KAA9038551.1"/>
    <property type="molecule type" value="Genomic_DNA"/>
</dbReference>
<reference evidence="2 3" key="1">
    <citation type="submission" date="2019-09" db="EMBL/GenBank/DDBJ databases">
        <title>Draft genome sequence of Ginsengibacter sp. BR5-29.</title>
        <authorList>
            <person name="Im W.-T."/>
        </authorList>
    </citation>
    <scope>NUCLEOTIDE SEQUENCE [LARGE SCALE GENOMIC DNA]</scope>
    <source>
        <strain evidence="2 3">BR5-29</strain>
    </source>
</reference>
<protein>
    <recommendedName>
        <fullName evidence="4">DUF4231 domain-containing protein</fullName>
    </recommendedName>
</protein>
<feature type="signal peptide" evidence="1">
    <location>
        <begin position="1"/>
        <end position="23"/>
    </location>
</feature>
<proteinExistence type="predicted"/>
<comment type="caution">
    <text evidence="2">The sequence shown here is derived from an EMBL/GenBank/DDBJ whole genome shotgun (WGS) entry which is preliminary data.</text>
</comment>
<evidence type="ECO:0000313" key="2">
    <source>
        <dbReference type="EMBL" id="KAA9038551.1"/>
    </source>
</evidence>
<evidence type="ECO:0008006" key="4">
    <source>
        <dbReference type="Google" id="ProtNLM"/>
    </source>
</evidence>
<dbReference type="Proteomes" id="UP000326903">
    <property type="component" value="Unassembled WGS sequence"/>
</dbReference>
<name>A0A5J5IGP7_9BACT</name>